<dbReference type="CDD" id="cd16917">
    <property type="entry name" value="HATPase_UhpB-NarQ-NarX-like"/>
    <property type="match status" value="1"/>
</dbReference>
<dbReference type="InterPro" id="IPR050482">
    <property type="entry name" value="Sensor_HK_TwoCompSys"/>
</dbReference>
<keyword evidence="4" id="KW-0808">Transferase</keyword>
<name>A0AAJ2K2F0_9BACL</name>
<dbReference type="Pfam" id="PF07730">
    <property type="entry name" value="HisKA_3"/>
    <property type="match status" value="1"/>
</dbReference>
<sequence length="272" mass="30834">MLLLVGIYVIFWGARTRREAHQQLSDMHIEMEQAHLELKRAHHELEEATSRLLQYAVLEERTRIARDIHDSIGHGLTSVIVQLQALPYMMQANKEEAERAMATVLEVARNCLTEVRAVVRQMTDNNQIYGGMNALEKLIQQVREQSQLLITFEAVDCSSSWTPHISELLYRVLQEALTNVIRHAAATEVKITIEERDEEIRMTVQDNGRNVRQTPITPGFGLSHMEMRCKAAGGTLRLVPIHPHGLALSVAIPTHDYVVHDPIVEEGSRDEG</sequence>
<evidence type="ECO:0000256" key="5">
    <source>
        <dbReference type="ARBA" id="ARBA00022741"/>
    </source>
</evidence>
<dbReference type="SUPFAM" id="SSF55874">
    <property type="entry name" value="ATPase domain of HSP90 chaperone/DNA topoisomerase II/histidine kinase"/>
    <property type="match status" value="1"/>
</dbReference>
<evidence type="ECO:0000256" key="7">
    <source>
        <dbReference type="ARBA" id="ARBA00022840"/>
    </source>
</evidence>
<accession>A0AAJ2K2F0</accession>
<evidence type="ECO:0000259" key="9">
    <source>
        <dbReference type="PROSITE" id="PS50109"/>
    </source>
</evidence>
<keyword evidence="3" id="KW-0597">Phosphoprotein</keyword>
<dbReference type="EMBL" id="JAVYAA010000006">
    <property type="protein sequence ID" value="MDT8978832.1"/>
    <property type="molecule type" value="Genomic_DNA"/>
</dbReference>
<dbReference type="GO" id="GO:0005524">
    <property type="term" value="F:ATP binding"/>
    <property type="evidence" value="ECO:0007669"/>
    <property type="project" value="UniProtKB-KW"/>
</dbReference>
<dbReference type="EC" id="2.7.13.3" evidence="2"/>
<evidence type="ECO:0000256" key="6">
    <source>
        <dbReference type="ARBA" id="ARBA00022777"/>
    </source>
</evidence>
<comment type="catalytic activity">
    <reaction evidence="1">
        <text>ATP + protein L-histidine = ADP + protein N-phospho-L-histidine.</text>
        <dbReference type="EC" id="2.7.13.3"/>
    </reaction>
</comment>
<dbReference type="GO" id="GO:0016020">
    <property type="term" value="C:membrane"/>
    <property type="evidence" value="ECO:0007669"/>
    <property type="project" value="InterPro"/>
</dbReference>
<comment type="caution">
    <text evidence="10">The sequence shown here is derived from an EMBL/GenBank/DDBJ whole genome shotgun (WGS) entry which is preliminary data.</text>
</comment>
<dbReference type="InterPro" id="IPR005467">
    <property type="entry name" value="His_kinase_dom"/>
</dbReference>
<dbReference type="InterPro" id="IPR011712">
    <property type="entry name" value="Sig_transdc_His_kin_sub3_dim/P"/>
</dbReference>
<dbReference type="Gene3D" id="3.30.565.10">
    <property type="entry name" value="Histidine kinase-like ATPase, C-terminal domain"/>
    <property type="match status" value="1"/>
</dbReference>
<dbReference type="InterPro" id="IPR036890">
    <property type="entry name" value="HATPase_C_sf"/>
</dbReference>
<gene>
    <name evidence="10" type="ORF">RQP50_21580</name>
</gene>
<evidence type="ECO:0000256" key="4">
    <source>
        <dbReference type="ARBA" id="ARBA00022679"/>
    </source>
</evidence>
<evidence type="ECO:0000256" key="3">
    <source>
        <dbReference type="ARBA" id="ARBA00022553"/>
    </source>
</evidence>
<organism evidence="10 11">
    <name type="scientific">Paenibacillus suaedae</name>
    <dbReference type="NCBI Taxonomy" id="3077233"/>
    <lineage>
        <taxon>Bacteria</taxon>
        <taxon>Bacillati</taxon>
        <taxon>Bacillota</taxon>
        <taxon>Bacilli</taxon>
        <taxon>Bacillales</taxon>
        <taxon>Paenibacillaceae</taxon>
        <taxon>Paenibacillus</taxon>
    </lineage>
</organism>
<dbReference type="PANTHER" id="PTHR24421:SF10">
    <property type="entry name" value="NITRATE_NITRITE SENSOR PROTEIN NARQ"/>
    <property type="match status" value="1"/>
</dbReference>
<dbReference type="RefSeq" id="WP_315746705.1">
    <property type="nucleotide sequence ID" value="NZ_JAVYAA010000006.1"/>
</dbReference>
<keyword evidence="8" id="KW-0902">Two-component regulatory system</keyword>
<dbReference type="Proteomes" id="UP001250538">
    <property type="component" value="Unassembled WGS sequence"/>
</dbReference>
<keyword evidence="11" id="KW-1185">Reference proteome</keyword>
<dbReference type="AlphaFoldDB" id="A0AAJ2K2F0"/>
<keyword evidence="6 10" id="KW-0418">Kinase</keyword>
<dbReference type="GO" id="GO:0046983">
    <property type="term" value="F:protein dimerization activity"/>
    <property type="evidence" value="ECO:0007669"/>
    <property type="project" value="InterPro"/>
</dbReference>
<keyword evidence="5" id="KW-0547">Nucleotide-binding</keyword>
<evidence type="ECO:0000256" key="1">
    <source>
        <dbReference type="ARBA" id="ARBA00000085"/>
    </source>
</evidence>
<dbReference type="PANTHER" id="PTHR24421">
    <property type="entry name" value="NITRATE/NITRITE SENSOR PROTEIN NARX-RELATED"/>
    <property type="match status" value="1"/>
</dbReference>
<evidence type="ECO:0000313" key="11">
    <source>
        <dbReference type="Proteomes" id="UP001250538"/>
    </source>
</evidence>
<evidence type="ECO:0000256" key="8">
    <source>
        <dbReference type="ARBA" id="ARBA00023012"/>
    </source>
</evidence>
<evidence type="ECO:0000256" key="2">
    <source>
        <dbReference type="ARBA" id="ARBA00012438"/>
    </source>
</evidence>
<dbReference type="PROSITE" id="PS50109">
    <property type="entry name" value="HIS_KIN"/>
    <property type="match status" value="1"/>
</dbReference>
<dbReference type="InterPro" id="IPR003594">
    <property type="entry name" value="HATPase_dom"/>
</dbReference>
<evidence type="ECO:0000313" key="10">
    <source>
        <dbReference type="EMBL" id="MDT8978832.1"/>
    </source>
</evidence>
<proteinExistence type="predicted"/>
<protein>
    <recommendedName>
        <fullName evidence="2">histidine kinase</fullName>
        <ecNumber evidence="2">2.7.13.3</ecNumber>
    </recommendedName>
</protein>
<dbReference type="Pfam" id="PF02518">
    <property type="entry name" value="HATPase_c"/>
    <property type="match status" value="1"/>
</dbReference>
<dbReference type="GO" id="GO:0000155">
    <property type="term" value="F:phosphorelay sensor kinase activity"/>
    <property type="evidence" value="ECO:0007669"/>
    <property type="project" value="InterPro"/>
</dbReference>
<dbReference type="Gene3D" id="1.20.5.1930">
    <property type="match status" value="1"/>
</dbReference>
<feature type="domain" description="Histidine kinase" evidence="9">
    <location>
        <begin position="71"/>
        <end position="256"/>
    </location>
</feature>
<keyword evidence="7" id="KW-0067">ATP-binding</keyword>
<reference evidence="11" key="1">
    <citation type="submission" date="2023-09" db="EMBL/GenBank/DDBJ databases">
        <title>Paenibacillus sp. chi10 Genome sequencing and assembly.</title>
        <authorList>
            <person name="Kim I."/>
        </authorList>
    </citation>
    <scope>NUCLEOTIDE SEQUENCE [LARGE SCALE GENOMIC DNA]</scope>
    <source>
        <strain evidence="11">chi10</strain>
    </source>
</reference>